<dbReference type="EMBL" id="WJXW01000004">
    <property type="protein sequence ID" value="KAF9737427.1"/>
    <property type="molecule type" value="Genomic_DNA"/>
</dbReference>
<organism evidence="2 3">
    <name type="scientific">Paraphaeosphaeria minitans</name>
    <dbReference type="NCBI Taxonomy" id="565426"/>
    <lineage>
        <taxon>Eukaryota</taxon>
        <taxon>Fungi</taxon>
        <taxon>Dikarya</taxon>
        <taxon>Ascomycota</taxon>
        <taxon>Pezizomycotina</taxon>
        <taxon>Dothideomycetes</taxon>
        <taxon>Pleosporomycetidae</taxon>
        <taxon>Pleosporales</taxon>
        <taxon>Massarineae</taxon>
        <taxon>Didymosphaeriaceae</taxon>
        <taxon>Paraphaeosphaeria</taxon>
    </lineage>
</organism>
<sequence length="81" mass="8829">MSSGGVYITDNYSEPMAPQHNFANNFDLDSPGQAMSVYARIMHEHTKKQLKIATNSARRRSEGVSSDESTGSSDSVRSSDS</sequence>
<feature type="compositionally biased region" description="Low complexity" evidence="1">
    <location>
        <begin position="63"/>
        <end position="81"/>
    </location>
</feature>
<evidence type="ECO:0000313" key="3">
    <source>
        <dbReference type="Proteomes" id="UP000756921"/>
    </source>
</evidence>
<evidence type="ECO:0000313" key="2">
    <source>
        <dbReference type="EMBL" id="KAF9737427.1"/>
    </source>
</evidence>
<protein>
    <submittedName>
        <fullName evidence="2">Uncharacterized protein</fullName>
    </submittedName>
</protein>
<feature type="region of interest" description="Disordered" evidence="1">
    <location>
        <begin position="49"/>
        <end position="81"/>
    </location>
</feature>
<comment type="caution">
    <text evidence="2">The sequence shown here is derived from an EMBL/GenBank/DDBJ whole genome shotgun (WGS) entry which is preliminary data.</text>
</comment>
<gene>
    <name evidence="2" type="ORF">PMIN01_05206</name>
</gene>
<evidence type="ECO:0000256" key="1">
    <source>
        <dbReference type="SAM" id="MobiDB-lite"/>
    </source>
</evidence>
<accession>A0A9P6GKQ2</accession>
<reference evidence="2" key="1">
    <citation type="journal article" date="2020" name="Mol. Plant Microbe Interact.">
        <title>Genome Sequence of the Biocontrol Agent Coniothyrium minitans strain Conio (IMI 134523).</title>
        <authorList>
            <person name="Patel D."/>
            <person name="Shittu T.A."/>
            <person name="Baroncelli R."/>
            <person name="Muthumeenakshi S."/>
            <person name="Osborne T.H."/>
            <person name="Janganan T.K."/>
            <person name="Sreenivasaprasad S."/>
        </authorList>
    </citation>
    <scope>NUCLEOTIDE SEQUENCE</scope>
    <source>
        <strain evidence="2">Conio</strain>
    </source>
</reference>
<proteinExistence type="predicted"/>
<keyword evidence="3" id="KW-1185">Reference proteome</keyword>
<dbReference type="AlphaFoldDB" id="A0A9P6GKQ2"/>
<dbReference type="Proteomes" id="UP000756921">
    <property type="component" value="Unassembled WGS sequence"/>
</dbReference>
<dbReference type="OrthoDB" id="5218421at2759"/>
<name>A0A9P6GKQ2_9PLEO</name>